<evidence type="ECO:0000256" key="6">
    <source>
        <dbReference type="ARBA" id="ARBA00023136"/>
    </source>
</evidence>
<feature type="transmembrane region" description="Helical" evidence="7">
    <location>
        <begin position="131"/>
        <end position="164"/>
    </location>
</feature>
<comment type="similarity">
    <text evidence="2 7">Belongs to the MgtC/SapB family.</text>
</comment>
<comment type="caution">
    <text evidence="9">The sequence shown here is derived from an EMBL/GenBank/DDBJ whole genome shotgun (WGS) entry which is preliminary data.</text>
</comment>
<evidence type="ECO:0000256" key="3">
    <source>
        <dbReference type="ARBA" id="ARBA00022475"/>
    </source>
</evidence>
<keyword evidence="5 7" id="KW-1133">Transmembrane helix</keyword>
<evidence type="ECO:0000256" key="4">
    <source>
        <dbReference type="ARBA" id="ARBA00022692"/>
    </source>
</evidence>
<dbReference type="RefSeq" id="WP_285669539.1">
    <property type="nucleotide sequence ID" value="NZ_BSYI01000001.1"/>
</dbReference>
<organism evidence="9 10">
    <name type="scientific">Paralimibaculum aggregatum</name>
    <dbReference type="NCBI Taxonomy" id="3036245"/>
    <lineage>
        <taxon>Bacteria</taxon>
        <taxon>Pseudomonadati</taxon>
        <taxon>Pseudomonadota</taxon>
        <taxon>Alphaproteobacteria</taxon>
        <taxon>Rhodobacterales</taxon>
        <taxon>Paracoccaceae</taxon>
        <taxon>Paralimibaculum</taxon>
    </lineage>
</organism>
<keyword evidence="7" id="KW-0997">Cell inner membrane</keyword>
<dbReference type="Proteomes" id="UP001239909">
    <property type="component" value="Unassembled WGS sequence"/>
</dbReference>
<feature type="transmembrane region" description="Helical" evidence="7">
    <location>
        <begin position="66"/>
        <end position="87"/>
    </location>
</feature>
<evidence type="ECO:0000313" key="9">
    <source>
        <dbReference type="EMBL" id="GMG80916.1"/>
    </source>
</evidence>
<keyword evidence="4 7" id="KW-0812">Transmembrane</keyword>
<keyword evidence="10" id="KW-1185">Reference proteome</keyword>
<accession>A0ABQ6LKI1</accession>
<proteinExistence type="inferred from homology"/>
<protein>
    <recommendedName>
        <fullName evidence="7">Protein MgtC</fullName>
    </recommendedName>
</protein>
<dbReference type="PANTHER" id="PTHR33778:SF1">
    <property type="entry name" value="MAGNESIUM TRANSPORTER YHID-RELATED"/>
    <property type="match status" value="1"/>
</dbReference>
<evidence type="ECO:0000313" key="10">
    <source>
        <dbReference type="Proteomes" id="UP001239909"/>
    </source>
</evidence>
<sequence>MQIIAAMAEGGITMGTSWDWLGNVAGSDLRAHGMMEVALRLFAAMACGAAIGFERERAARPAGLRTHILVALAAALFTVLTGEIMVMPGDDDRVTADPLRVIEAVTSGVAFLAAGSIVFSRGAVRGITTGAGMWLAGAIGLACGMGLLQIAALATALALVVLALLARLAPVIAPQEKAPQEQAPQEKAPKDGD</sequence>
<dbReference type="Pfam" id="PF02308">
    <property type="entry name" value="MgtC"/>
    <property type="match status" value="1"/>
</dbReference>
<name>A0ABQ6LKI1_9RHOB</name>
<reference evidence="9 10" key="1">
    <citation type="submission" date="2023-04" db="EMBL/GenBank/DDBJ databases">
        <title>Marinoamorphus aggregata gen. nov., sp. Nov., isolate from tissue of brittle star Ophioplocus japonicus.</title>
        <authorList>
            <person name="Kawano K."/>
            <person name="Sawayama S."/>
            <person name="Nakagawa S."/>
        </authorList>
    </citation>
    <scope>NUCLEOTIDE SEQUENCE [LARGE SCALE GENOMIC DNA]</scope>
    <source>
        <strain evidence="9 10">NKW23</strain>
    </source>
</reference>
<keyword evidence="6 7" id="KW-0472">Membrane</keyword>
<evidence type="ECO:0000259" key="8">
    <source>
        <dbReference type="Pfam" id="PF02308"/>
    </source>
</evidence>
<evidence type="ECO:0000256" key="1">
    <source>
        <dbReference type="ARBA" id="ARBA00004651"/>
    </source>
</evidence>
<dbReference type="PRINTS" id="PR01837">
    <property type="entry name" value="MGTCSAPBPROT"/>
</dbReference>
<evidence type="ECO:0000256" key="2">
    <source>
        <dbReference type="ARBA" id="ARBA00009298"/>
    </source>
</evidence>
<feature type="transmembrane region" description="Helical" evidence="7">
    <location>
        <begin position="99"/>
        <end position="119"/>
    </location>
</feature>
<gene>
    <name evidence="9" type="ORF">LNKW23_01280</name>
</gene>
<evidence type="ECO:0000256" key="5">
    <source>
        <dbReference type="ARBA" id="ARBA00022989"/>
    </source>
</evidence>
<feature type="domain" description="MgtC/SapB/SrpB/YhiD N-terminal" evidence="8">
    <location>
        <begin position="41"/>
        <end position="168"/>
    </location>
</feature>
<dbReference type="PANTHER" id="PTHR33778">
    <property type="entry name" value="PROTEIN MGTC"/>
    <property type="match status" value="1"/>
</dbReference>
<comment type="subcellular location">
    <subcellularLocation>
        <location evidence="7">Cell inner membrane</location>
        <topology evidence="7">Multi-pass membrane protein</topology>
    </subcellularLocation>
    <subcellularLocation>
        <location evidence="1">Cell membrane</location>
        <topology evidence="1">Multi-pass membrane protein</topology>
    </subcellularLocation>
</comment>
<dbReference type="InterPro" id="IPR003416">
    <property type="entry name" value="MgtC/SapB/SrpB/YhiD_fam"/>
</dbReference>
<dbReference type="EMBL" id="BSYI01000001">
    <property type="protein sequence ID" value="GMG80916.1"/>
    <property type="molecule type" value="Genomic_DNA"/>
</dbReference>
<keyword evidence="3" id="KW-1003">Cell membrane</keyword>
<dbReference type="InterPro" id="IPR049177">
    <property type="entry name" value="MgtC_SapB_SrpB_YhiD_N"/>
</dbReference>
<evidence type="ECO:0000256" key="7">
    <source>
        <dbReference type="RuleBase" id="RU365041"/>
    </source>
</evidence>